<feature type="transmembrane region" description="Helical" evidence="1">
    <location>
        <begin position="114"/>
        <end position="134"/>
    </location>
</feature>
<accession>A0AAD5G223</accession>
<organism evidence="2 3">
    <name type="scientific">Ambrosia artemisiifolia</name>
    <name type="common">Common ragweed</name>
    <dbReference type="NCBI Taxonomy" id="4212"/>
    <lineage>
        <taxon>Eukaryota</taxon>
        <taxon>Viridiplantae</taxon>
        <taxon>Streptophyta</taxon>
        <taxon>Embryophyta</taxon>
        <taxon>Tracheophyta</taxon>
        <taxon>Spermatophyta</taxon>
        <taxon>Magnoliopsida</taxon>
        <taxon>eudicotyledons</taxon>
        <taxon>Gunneridae</taxon>
        <taxon>Pentapetalae</taxon>
        <taxon>asterids</taxon>
        <taxon>campanulids</taxon>
        <taxon>Asterales</taxon>
        <taxon>Asteraceae</taxon>
        <taxon>Asteroideae</taxon>
        <taxon>Heliantheae alliance</taxon>
        <taxon>Heliantheae</taxon>
        <taxon>Ambrosia</taxon>
    </lineage>
</organism>
<dbReference type="EMBL" id="JAMZMK010011877">
    <property type="protein sequence ID" value="KAI7725695.1"/>
    <property type="molecule type" value="Genomic_DNA"/>
</dbReference>
<sequence length="137" mass="15707">VLKTKSRSMPLAIQETDLMVDLIEFLVLAHVAILRLACLHDTREKKSSGHERMLSAQINILLDELWSEGEIRDQALMVNTVEDGFNLSSKLGKPEDNSIPSPTQEVHYIHSMYLLFRSIIIAIIRNRFVMLMFFPLV</sequence>
<dbReference type="Proteomes" id="UP001206925">
    <property type="component" value="Unassembled WGS sequence"/>
</dbReference>
<comment type="caution">
    <text evidence="2">The sequence shown here is derived from an EMBL/GenBank/DDBJ whole genome shotgun (WGS) entry which is preliminary data.</text>
</comment>
<protein>
    <submittedName>
        <fullName evidence="2">Uncharacterized protein</fullName>
    </submittedName>
</protein>
<feature type="non-terminal residue" evidence="2">
    <location>
        <position position="1"/>
    </location>
</feature>
<reference evidence="2" key="1">
    <citation type="submission" date="2022-06" db="EMBL/GenBank/DDBJ databases">
        <title>Uncovering the hologenomic basis of an extraordinary plant invasion.</title>
        <authorList>
            <person name="Bieker V.C."/>
            <person name="Martin M.D."/>
            <person name="Gilbert T."/>
            <person name="Hodgins K."/>
            <person name="Battlay P."/>
            <person name="Petersen B."/>
            <person name="Wilson J."/>
        </authorList>
    </citation>
    <scope>NUCLEOTIDE SEQUENCE</scope>
    <source>
        <strain evidence="2">AA19_3_7</strain>
        <tissue evidence="2">Leaf</tissue>
    </source>
</reference>
<gene>
    <name evidence="2" type="ORF">M8C21_027475</name>
</gene>
<evidence type="ECO:0000313" key="3">
    <source>
        <dbReference type="Proteomes" id="UP001206925"/>
    </source>
</evidence>
<evidence type="ECO:0000256" key="1">
    <source>
        <dbReference type="SAM" id="Phobius"/>
    </source>
</evidence>
<keyword evidence="3" id="KW-1185">Reference proteome</keyword>
<feature type="non-terminal residue" evidence="2">
    <location>
        <position position="137"/>
    </location>
</feature>
<keyword evidence="1" id="KW-0812">Transmembrane</keyword>
<keyword evidence="1" id="KW-1133">Transmembrane helix</keyword>
<evidence type="ECO:0000313" key="2">
    <source>
        <dbReference type="EMBL" id="KAI7725695.1"/>
    </source>
</evidence>
<keyword evidence="1" id="KW-0472">Membrane</keyword>
<name>A0AAD5G223_AMBAR</name>
<proteinExistence type="predicted"/>
<dbReference type="AlphaFoldDB" id="A0AAD5G223"/>